<keyword evidence="4 6" id="KW-0472">Membrane</keyword>
<evidence type="ECO:0000256" key="5">
    <source>
        <dbReference type="ARBA" id="ARBA00023251"/>
    </source>
</evidence>
<feature type="transmembrane region" description="Helical" evidence="6">
    <location>
        <begin position="156"/>
        <end position="181"/>
    </location>
</feature>
<evidence type="ECO:0000256" key="4">
    <source>
        <dbReference type="ARBA" id="ARBA00023136"/>
    </source>
</evidence>
<feature type="transmembrane region" description="Helical" evidence="6">
    <location>
        <begin position="254"/>
        <end position="273"/>
    </location>
</feature>
<feature type="transmembrane region" description="Helical" evidence="6">
    <location>
        <begin position="122"/>
        <end position="150"/>
    </location>
</feature>
<keyword evidence="6" id="KW-1003">Cell membrane</keyword>
<dbReference type="EMBL" id="CP134500">
    <property type="protein sequence ID" value="WNF28009.1"/>
    <property type="molecule type" value="Genomic_DNA"/>
</dbReference>
<evidence type="ECO:0000313" key="9">
    <source>
        <dbReference type="Proteomes" id="UP001303236"/>
    </source>
</evidence>
<evidence type="ECO:0000259" key="7">
    <source>
        <dbReference type="PROSITE" id="PS51012"/>
    </source>
</evidence>
<protein>
    <recommendedName>
        <fullName evidence="6">Transport permease protein</fullName>
    </recommendedName>
</protein>
<keyword evidence="6" id="KW-0813">Transport</keyword>
<feature type="transmembrane region" description="Helical" evidence="6">
    <location>
        <begin position="193"/>
        <end position="214"/>
    </location>
</feature>
<dbReference type="InterPro" id="IPR000412">
    <property type="entry name" value="ABC_2_transport"/>
</dbReference>
<proteinExistence type="inferred from homology"/>
<evidence type="ECO:0000256" key="3">
    <source>
        <dbReference type="ARBA" id="ARBA00022989"/>
    </source>
</evidence>
<accession>A0ABY9VVQ4</accession>
<feature type="domain" description="ABC transmembrane type-2" evidence="7">
    <location>
        <begin position="44"/>
        <end position="276"/>
    </location>
</feature>
<dbReference type="PANTHER" id="PTHR43229">
    <property type="entry name" value="NODULATION PROTEIN J"/>
    <property type="match status" value="1"/>
</dbReference>
<name>A0ABY9VVQ4_9ACTN</name>
<dbReference type="Proteomes" id="UP001303236">
    <property type="component" value="Chromosome"/>
</dbReference>
<keyword evidence="2 6" id="KW-0812">Transmembrane</keyword>
<feature type="transmembrane region" description="Helical" evidence="6">
    <location>
        <begin position="79"/>
        <end position="101"/>
    </location>
</feature>
<evidence type="ECO:0000313" key="8">
    <source>
        <dbReference type="EMBL" id="WNF28009.1"/>
    </source>
</evidence>
<dbReference type="PANTHER" id="PTHR43229:SF2">
    <property type="entry name" value="NODULATION PROTEIN J"/>
    <property type="match status" value="1"/>
</dbReference>
<keyword evidence="5" id="KW-0046">Antibiotic resistance</keyword>
<keyword evidence="9" id="KW-1185">Reference proteome</keyword>
<keyword evidence="3 6" id="KW-1133">Transmembrane helix</keyword>
<feature type="transmembrane region" description="Helical" evidence="6">
    <location>
        <begin position="44"/>
        <end position="64"/>
    </location>
</feature>
<reference evidence="8 9" key="1">
    <citation type="submission" date="2023-09" db="EMBL/GenBank/DDBJ databases">
        <title>Genome completion map analysis of the actinomycetes C11-1.</title>
        <authorList>
            <person name="Qin P."/>
            <person name="Guan P."/>
        </authorList>
    </citation>
    <scope>NUCLEOTIDE SEQUENCE [LARGE SCALE GENOMIC DNA]</scope>
    <source>
        <strain evidence="8 9">C11-1</strain>
    </source>
</reference>
<evidence type="ECO:0000256" key="1">
    <source>
        <dbReference type="ARBA" id="ARBA00004141"/>
    </source>
</evidence>
<evidence type="ECO:0000256" key="6">
    <source>
        <dbReference type="RuleBase" id="RU361157"/>
    </source>
</evidence>
<dbReference type="InterPro" id="IPR047817">
    <property type="entry name" value="ABC2_TM_bact-type"/>
</dbReference>
<gene>
    <name evidence="8" type="ORF">RI138_14875</name>
</gene>
<dbReference type="InterPro" id="IPR051784">
    <property type="entry name" value="Nod_factor_ABC_transporter"/>
</dbReference>
<dbReference type="PIRSF" id="PIRSF006648">
    <property type="entry name" value="DrrB"/>
    <property type="match status" value="1"/>
</dbReference>
<organism evidence="8 9">
    <name type="scientific">Streptomyces durocortorensis</name>
    <dbReference type="NCBI Taxonomy" id="2811104"/>
    <lineage>
        <taxon>Bacteria</taxon>
        <taxon>Bacillati</taxon>
        <taxon>Actinomycetota</taxon>
        <taxon>Actinomycetes</taxon>
        <taxon>Kitasatosporales</taxon>
        <taxon>Streptomycetaceae</taxon>
        <taxon>Streptomyces</taxon>
    </lineage>
</organism>
<dbReference type="PROSITE" id="PS51012">
    <property type="entry name" value="ABC_TM2"/>
    <property type="match status" value="1"/>
</dbReference>
<comment type="similarity">
    <text evidence="6">Belongs to the ABC-2 integral membrane protein family.</text>
</comment>
<comment type="subcellular location">
    <subcellularLocation>
        <location evidence="6">Cell membrane</location>
        <topology evidence="6">Multi-pass membrane protein</topology>
    </subcellularLocation>
    <subcellularLocation>
        <location evidence="1">Membrane</location>
        <topology evidence="1">Multi-pass membrane protein</topology>
    </subcellularLocation>
</comment>
<dbReference type="InterPro" id="IPR013525">
    <property type="entry name" value="ABC2_TM"/>
</dbReference>
<sequence length="281" mass="29233">MTATVTAEAARSLAEPAGRGPAAAVTETLAVAGRRLRHLRRAPGRFLGITLNPLLTMLVLGFLLEKSLVIPGSGDYREYLFAGAVVQGALAGVGPTAIAVASDVRGGVIDRFRSMPVSRGSVLFGHTLADFVVGLGGLVVVTGFGLLLGWRPHAGPAAVLAGFGLIAVFLYVMLWVGVLLGLTSRSLETISSVTPLVVTVLPFLSSAFLAPANLPSWLRTFAEWNPVSAVAQACRELWGNPVAEGSGFPAEHPVLVLALTLGTVFVLAAATALRRYRTVGT</sequence>
<dbReference type="Pfam" id="PF01061">
    <property type="entry name" value="ABC2_membrane"/>
    <property type="match status" value="1"/>
</dbReference>
<evidence type="ECO:0000256" key="2">
    <source>
        <dbReference type="ARBA" id="ARBA00022692"/>
    </source>
</evidence>